<evidence type="ECO:0000256" key="1">
    <source>
        <dbReference type="SAM" id="MobiDB-lite"/>
    </source>
</evidence>
<proteinExistence type="predicted"/>
<organism evidence="2">
    <name type="scientific">Arabidopsis thaliana</name>
    <name type="common">Mouse-ear cress</name>
    <dbReference type="NCBI Taxonomy" id="3702"/>
    <lineage>
        <taxon>Eukaryota</taxon>
        <taxon>Viridiplantae</taxon>
        <taxon>Streptophyta</taxon>
        <taxon>Embryophyta</taxon>
        <taxon>Tracheophyta</taxon>
        <taxon>Spermatophyta</taxon>
        <taxon>Magnoliopsida</taxon>
        <taxon>eudicotyledons</taxon>
        <taxon>Gunneridae</taxon>
        <taxon>Pentapetalae</taxon>
        <taxon>rosids</taxon>
        <taxon>malvids</taxon>
        <taxon>Brassicales</taxon>
        <taxon>Brassicaceae</taxon>
        <taxon>Camelineae</taxon>
        <taxon>Arabidopsis</taxon>
    </lineage>
</organism>
<feature type="region of interest" description="Disordered" evidence="1">
    <location>
        <begin position="46"/>
        <end position="76"/>
    </location>
</feature>
<evidence type="ECO:0000313" key="2">
    <source>
        <dbReference type="EMBL" id="BAA95742.1"/>
    </source>
</evidence>
<accession>Q9MBH4</accession>
<feature type="compositionally biased region" description="Polar residues" evidence="1">
    <location>
        <begin position="46"/>
        <end position="55"/>
    </location>
</feature>
<dbReference type="EMBL" id="AB025615">
    <property type="protein sequence ID" value="BAA95742.1"/>
    <property type="molecule type" value="Genomic_DNA"/>
</dbReference>
<dbReference type="AlphaFoldDB" id="Q9MBH4"/>
<reference key="2">
    <citation type="journal article" date="2000" name="Nature">
        <title>Sequence and analysis of chromosome 3 of the plant Arabidopsis thaliana.</title>
        <authorList>
            <consortium name="European Union Chromosome 3 Arabidopsis Sequencing Consortium"/>
            <consortium name="Institute for Genomic Research"/>
            <consortium name="Kazusa DNA Research Institute"/>
            <person name="Salanoubat M."/>
            <person name="Lemcke K."/>
            <person name="Rieger M."/>
            <person name="Ansorge W."/>
            <person name="Unseld M."/>
            <person name="Fartmann B."/>
            <person name="Valle G."/>
            <person name="Blocker H."/>
            <person name="Perez-Alonso M."/>
            <person name="Obermaier B."/>
            <person name="Delseny M."/>
            <person name="Boutry M."/>
            <person name="Grivell L.A."/>
            <person name="Mache R."/>
            <person name="Puigdomenech P."/>
            <person name="De Simone V."/>
            <person name="Choisne N."/>
            <person name="Artiguenave F."/>
            <person name="Robert C."/>
            <person name="Brottier P."/>
            <person name="Wincker P."/>
            <person name="Cattolico L."/>
            <person name="Weissenbach J."/>
            <person name="Saurin W."/>
            <person name="Quetier F."/>
            <person name="Schafer M."/>
            <person name="Muller-Auer S."/>
            <person name="Gabel C."/>
            <person name="Fuchs M."/>
            <person name="Benes V."/>
            <person name="Wurmbach E."/>
            <person name="Drzonek H."/>
            <person name="Erfle H."/>
            <person name="Jordan N."/>
            <person name="Bangert S."/>
            <person name="Wiedelmann R."/>
            <person name="Kranz H."/>
            <person name="Voss H."/>
            <person name="Holland R."/>
            <person name="Brandt P."/>
            <person name="Nyakatura G."/>
            <person name="Vezzi A."/>
            <person name="D'Angelo M."/>
            <person name="Pallavicini A."/>
            <person name="Toppo S."/>
            <person name="Simionati B."/>
            <person name="Conrad A."/>
            <person name="Hornischer K."/>
            <person name="Kauer G."/>
            <person name="Lohnert T.H."/>
            <person name="Nordsiek G."/>
            <person name="Reichelt J."/>
            <person name="Scharfe M."/>
            <person name="Schon O."/>
            <person name="Bargues M."/>
            <person name="Terol J."/>
            <person name="Climent J."/>
            <person name="Navarro P."/>
            <person name="Collado C."/>
            <person name="Perez-Perez A."/>
            <person name="Ottenwalder B."/>
            <person name="Duchemin D."/>
            <person name="Cooke R."/>
            <person name="Laudie M."/>
            <person name="Berger-Llauro C."/>
            <person name="Purnelle B."/>
            <person name="Masuy D."/>
            <person name="de Haan M."/>
            <person name="Maarse A.C."/>
            <person name="Alcaraz J.P."/>
            <person name="Cottet A."/>
            <person name="Casacuberta E."/>
            <person name="Monfort A."/>
            <person name="Argiriou A."/>
            <person name="flores M."/>
            <person name="Liguori R."/>
            <person name="Vitale D."/>
            <person name="Mannhaupt G."/>
            <person name="Haase D."/>
            <person name="Schoof H."/>
            <person name="Rudd S."/>
            <person name="Zaccaria P."/>
            <person name="Mewes H.W."/>
            <person name="Mayer K.F."/>
            <person name="Kaul S."/>
            <person name="Town C.D."/>
            <person name="Koo H.L."/>
            <person name="Tallon L.J."/>
            <person name="Jenkins J."/>
            <person name="Rooney T."/>
            <person name="Rizzo M."/>
            <person name="Walts A."/>
            <person name="Utterback T."/>
            <person name="Fujii C.Y."/>
            <person name="Shea T.P."/>
            <person name="Creasy T.H."/>
            <person name="Haas B."/>
            <person name="Maiti R."/>
            <person name="Wu D."/>
            <person name="Peterson J."/>
            <person name="Van Aken S."/>
            <person name="Pai G."/>
            <person name="Militscher J."/>
            <person name="Sellers P."/>
            <person name="Gill J.E."/>
            <person name="Feldblyum T.V."/>
            <person name="Preuss D."/>
            <person name="Lin X."/>
            <person name="Nierman W.C."/>
            <person name="Salzberg S.L."/>
            <person name="White O."/>
            <person name="Venter J.C."/>
            <person name="Fraser C.M."/>
            <person name="Kaneko T."/>
            <person name="Nakamura Y."/>
            <person name="Sato S."/>
            <person name="Kato T."/>
            <person name="Asamizu E."/>
            <person name="Sasamoto S."/>
            <person name="Kimura T."/>
            <person name="Idesawa K."/>
            <person name="Kawashima K."/>
            <person name="Kishida Y."/>
            <person name="Kiyokawa C."/>
            <person name="Kohara M."/>
            <person name="Matsumoto M."/>
            <person name="Matsuno A."/>
            <person name="Muraki A."/>
            <person name="Nakayama S."/>
            <person name="Nakazaki N."/>
            <person name="Shinpo S."/>
            <person name="Takeuchi C."/>
            <person name="Wada T."/>
            <person name="Watanabe A."/>
            <person name="Yamada M."/>
            <person name="Yasuda M."/>
            <person name="Tabata S."/>
        </authorList>
    </citation>
    <scope>NUCLEOTIDE SEQUENCE [LARGE SCALE GENOMIC DNA]</scope>
    <source>
        <strain>cv. Columbia</strain>
    </source>
</reference>
<sequence>MYLPSRWPAMSIYHALLESSSLTSYPLPLLTPISLTGESKLPWSSTCALNPESTPQSPPFRSPEMLEPPRNPSASRPCHLDFGSDSVWIISDSDNSDERVIISSDYMTIRFGFGLDCVGFRSVSDQFLRIF</sequence>
<name>Q9MBH4_ARATH</name>
<reference evidence="2" key="1">
    <citation type="journal article" date="2000" name="DNA Res.">
        <title>Structural analysis of Arabidopsis thaliana chromosome 3. I. Sequence features of the regions of 4,504,864 bp covered by sixty P1 and TAC clones.</title>
        <authorList>
            <person name="Sato S."/>
            <person name="Nakamura Y."/>
            <person name="Kaneko T."/>
            <person name="Katoh T."/>
            <person name="Asamizu E."/>
            <person name="Tabata S."/>
        </authorList>
    </citation>
    <scope>NUCLEOTIDE SEQUENCE [LARGE SCALE GENOMIC DNA]</scope>
</reference>
<protein>
    <submittedName>
        <fullName evidence="2">Uncharacterized protein</fullName>
    </submittedName>
</protein>